<keyword evidence="2" id="KW-1185">Reference proteome</keyword>
<organism evidence="1 2">
    <name type="scientific">Amycolatopsis arida</name>
    <dbReference type="NCBI Taxonomy" id="587909"/>
    <lineage>
        <taxon>Bacteria</taxon>
        <taxon>Bacillati</taxon>
        <taxon>Actinomycetota</taxon>
        <taxon>Actinomycetes</taxon>
        <taxon>Pseudonocardiales</taxon>
        <taxon>Pseudonocardiaceae</taxon>
        <taxon>Amycolatopsis</taxon>
    </lineage>
</organism>
<dbReference type="AlphaFoldDB" id="A0A1I5V6P3"/>
<evidence type="ECO:0000313" key="2">
    <source>
        <dbReference type="Proteomes" id="UP000198727"/>
    </source>
</evidence>
<protein>
    <submittedName>
        <fullName evidence="1">Uncharacterized protein</fullName>
    </submittedName>
</protein>
<accession>A0A1I5V6P3</accession>
<evidence type="ECO:0000313" key="1">
    <source>
        <dbReference type="EMBL" id="SFQ03175.1"/>
    </source>
</evidence>
<dbReference type="STRING" id="587909.SAMN05421810_104255"/>
<dbReference type="EMBL" id="FOWW01000004">
    <property type="protein sequence ID" value="SFQ03175.1"/>
    <property type="molecule type" value="Genomic_DNA"/>
</dbReference>
<sequence length="219" mass="24091">MDTCHFDVLHALAVKGMAPPAALAAGSRHDRAELLAELERLRAAGLASHLERRDVWRITREGRDRHAELLAHDVPPGVRDRLRRGYDRFLPVNLRVKDACTRWQLRDGVPNDHTDTGYDAGLVAELGELHAGADPVLADLAGARDRFGRYRERLTAALDRLRGGDTTAFTGVGRDSYHDVWMELHRDLLLSLRIDRAAEDAAEDSEGSVAAAPPTGTAP</sequence>
<dbReference type="Proteomes" id="UP000198727">
    <property type="component" value="Unassembled WGS sequence"/>
</dbReference>
<name>A0A1I5V6P3_9PSEU</name>
<gene>
    <name evidence="1" type="ORF">SAMN05421810_104255</name>
</gene>
<proteinExistence type="predicted"/>
<reference evidence="2" key="1">
    <citation type="submission" date="2016-10" db="EMBL/GenBank/DDBJ databases">
        <authorList>
            <person name="Varghese N."/>
            <person name="Submissions S."/>
        </authorList>
    </citation>
    <scope>NUCLEOTIDE SEQUENCE [LARGE SCALE GENOMIC DNA]</scope>
    <source>
        <strain evidence="2">CGMCC 4.5579</strain>
    </source>
</reference>